<evidence type="ECO:0000313" key="2">
    <source>
        <dbReference type="Proteomes" id="UP001586593"/>
    </source>
</evidence>
<organism evidence="1 2">
    <name type="scientific">Phialemonium thermophilum</name>
    <dbReference type="NCBI Taxonomy" id="223376"/>
    <lineage>
        <taxon>Eukaryota</taxon>
        <taxon>Fungi</taxon>
        <taxon>Dikarya</taxon>
        <taxon>Ascomycota</taxon>
        <taxon>Pezizomycotina</taxon>
        <taxon>Sordariomycetes</taxon>
        <taxon>Sordariomycetidae</taxon>
        <taxon>Cephalothecales</taxon>
        <taxon>Cephalothecaceae</taxon>
        <taxon>Phialemonium</taxon>
    </lineage>
</organism>
<evidence type="ECO:0000313" key="1">
    <source>
        <dbReference type="EMBL" id="KAL1845125.1"/>
    </source>
</evidence>
<protein>
    <submittedName>
        <fullName evidence="1">Uncharacterized protein</fullName>
    </submittedName>
</protein>
<dbReference type="Proteomes" id="UP001586593">
    <property type="component" value="Unassembled WGS sequence"/>
</dbReference>
<proteinExistence type="predicted"/>
<comment type="caution">
    <text evidence="1">The sequence shown here is derived from an EMBL/GenBank/DDBJ whole genome shotgun (WGS) entry which is preliminary data.</text>
</comment>
<keyword evidence="2" id="KW-1185">Reference proteome</keyword>
<name>A0ABR3VTX8_9PEZI</name>
<sequence length="79" mass="9341">MGLFLQERCCAVLKSLHINGAGPVPFFYLREIRDAFYYRMRRICRSIRSYLCTCGRLSSNPRSPPVAKFIVPQRIEWER</sequence>
<gene>
    <name evidence="1" type="ORF">VTK73DRAFT_1070</name>
</gene>
<dbReference type="EMBL" id="JAZHXJ010001245">
    <property type="protein sequence ID" value="KAL1845125.1"/>
    <property type="molecule type" value="Genomic_DNA"/>
</dbReference>
<accession>A0ABR3VTX8</accession>
<reference evidence="1 2" key="1">
    <citation type="journal article" date="2024" name="Commun. Biol.">
        <title>Comparative genomic analysis of thermophilic fungi reveals convergent evolutionary adaptations and gene losses.</title>
        <authorList>
            <person name="Steindorff A.S."/>
            <person name="Aguilar-Pontes M.V."/>
            <person name="Robinson A.J."/>
            <person name="Andreopoulos B."/>
            <person name="LaButti K."/>
            <person name="Kuo A."/>
            <person name="Mondo S."/>
            <person name="Riley R."/>
            <person name="Otillar R."/>
            <person name="Haridas S."/>
            <person name="Lipzen A."/>
            <person name="Grimwood J."/>
            <person name="Schmutz J."/>
            <person name="Clum A."/>
            <person name="Reid I.D."/>
            <person name="Moisan M.C."/>
            <person name="Butler G."/>
            <person name="Nguyen T.T.M."/>
            <person name="Dewar K."/>
            <person name="Conant G."/>
            <person name="Drula E."/>
            <person name="Henrissat B."/>
            <person name="Hansel C."/>
            <person name="Singer S."/>
            <person name="Hutchinson M.I."/>
            <person name="de Vries R.P."/>
            <person name="Natvig D.O."/>
            <person name="Powell A.J."/>
            <person name="Tsang A."/>
            <person name="Grigoriev I.V."/>
        </authorList>
    </citation>
    <scope>NUCLEOTIDE SEQUENCE [LARGE SCALE GENOMIC DNA]</scope>
    <source>
        <strain evidence="1 2">ATCC 24622</strain>
    </source>
</reference>